<dbReference type="GO" id="GO:0016787">
    <property type="term" value="F:hydrolase activity"/>
    <property type="evidence" value="ECO:0007669"/>
    <property type="project" value="UniProtKB-KW"/>
</dbReference>
<comment type="caution">
    <text evidence="6">The sequence shown here is derived from an EMBL/GenBank/DDBJ whole genome shotgun (WGS) entry which is preliminary data.</text>
</comment>
<reference evidence="6 7" key="1">
    <citation type="submission" date="2016-08" db="EMBL/GenBank/DDBJ databases">
        <title>A Parts List for Fungal Cellulosomes Revealed by Comparative Genomics.</title>
        <authorList>
            <consortium name="DOE Joint Genome Institute"/>
            <person name="Haitjema C.H."/>
            <person name="Gilmore S.P."/>
            <person name="Henske J.K."/>
            <person name="Solomon K.V."/>
            <person name="De Groot R."/>
            <person name="Kuo A."/>
            <person name="Mondo S.J."/>
            <person name="Salamov A.A."/>
            <person name="Labutti K."/>
            <person name="Zhao Z."/>
            <person name="Chiniquy J."/>
            <person name="Barry K."/>
            <person name="Brewer H.M."/>
            <person name="Purvine S.O."/>
            <person name="Wright A.T."/>
            <person name="Boxma B."/>
            <person name="Van Alen T."/>
            <person name="Hackstein J.H."/>
            <person name="Baker S.E."/>
            <person name="Grigoriev I.V."/>
            <person name="O'Malley M.A."/>
        </authorList>
    </citation>
    <scope>NUCLEOTIDE SEQUENCE [LARGE SCALE GENOMIC DNA]</scope>
    <source>
        <strain evidence="6 7">G1</strain>
    </source>
</reference>
<proteinExistence type="predicted"/>
<keyword evidence="3" id="KW-0067">ATP-binding</keyword>
<evidence type="ECO:0000259" key="5">
    <source>
        <dbReference type="PROSITE" id="PS51206"/>
    </source>
</evidence>
<keyword evidence="2" id="KW-0378">Hydrolase</keyword>
<dbReference type="InterPro" id="IPR014015">
    <property type="entry name" value="Helicase_SF3_DNA-vir"/>
</dbReference>
<feature type="transmembrane region" description="Helical" evidence="4">
    <location>
        <begin position="89"/>
        <end position="108"/>
    </location>
</feature>
<feature type="domain" description="SF3 helicase" evidence="5">
    <location>
        <begin position="213"/>
        <end position="375"/>
    </location>
</feature>
<dbReference type="PANTHER" id="PTHR35372:SF2">
    <property type="entry name" value="SF3 HELICASE DOMAIN-CONTAINING PROTEIN"/>
    <property type="match status" value="1"/>
</dbReference>
<evidence type="ECO:0000256" key="2">
    <source>
        <dbReference type="ARBA" id="ARBA00022801"/>
    </source>
</evidence>
<dbReference type="SUPFAM" id="SSF52540">
    <property type="entry name" value="P-loop containing nucleoside triphosphate hydrolases"/>
    <property type="match status" value="1"/>
</dbReference>
<keyword evidence="7" id="KW-1185">Reference proteome</keyword>
<name>A0A1Y1YMT5_9FUNG</name>
<accession>A0A1Y1YMT5</accession>
<evidence type="ECO:0000313" key="7">
    <source>
        <dbReference type="Proteomes" id="UP000193920"/>
    </source>
</evidence>
<dbReference type="OrthoDB" id="2146924at2759"/>
<protein>
    <recommendedName>
        <fullName evidence="5">SF3 helicase domain-containing protein</fullName>
    </recommendedName>
</protein>
<dbReference type="PROSITE" id="PS51206">
    <property type="entry name" value="SF3_HELICASE_1"/>
    <property type="match status" value="1"/>
</dbReference>
<dbReference type="PANTHER" id="PTHR35372">
    <property type="entry name" value="ATP BINDING PROTEIN-RELATED"/>
    <property type="match status" value="1"/>
</dbReference>
<dbReference type="Gene3D" id="3.40.50.300">
    <property type="entry name" value="P-loop containing nucleotide triphosphate hydrolases"/>
    <property type="match status" value="1"/>
</dbReference>
<organism evidence="6 7">
    <name type="scientific">Neocallimastix californiae</name>
    <dbReference type="NCBI Taxonomy" id="1754190"/>
    <lineage>
        <taxon>Eukaryota</taxon>
        <taxon>Fungi</taxon>
        <taxon>Fungi incertae sedis</taxon>
        <taxon>Chytridiomycota</taxon>
        <taxon>Chytridiomycota incertae sedis</taxon>
        <taxon>Neocallimastigomycetes</taxon>
        <taxon>Neocallimastigales</taxon>
        <taxon>Neocallimastigaceae</taxon>
        <taxon>Neocallimastix</taxon>
    </lineage>
</organism>
<gene>
    <name evidence="6" type="ORF">LY90DRAFT_678779</name>
</gene>
<dbReference type="InterPro" id="IPR051620">
    <property type="entry name" value="ORF904-like_C"/>
</dbReference>
<dbReference type="Proteomes" id="UP000193920">
    <property type="component" value="Unassembled WGS sequence"/>
</dbReference>
<dbReference type="GO" id="GO:0005524">
    <property type="term" value="F:ATP binding"/>
    <property type="evidence" value="ECO:0007669"/>
    <property type="project" value="UniProtKB-KW"/>
</dbReference>
<dbReference type="InterPro" id="IPR027417">
    <property type="entry name" value="P-loop_NTPase"/>
</dbReference>
<keyword evidence="1" id="KW-0547">Nucleotide-binding</keyword>
<dbReference type="EMBL" id="MCOG01000549">
    <property type="protein sequence ID" value="ORX99311.1"/>
    <property type="molecule type" value="Genomic_DNA"/>
</dbReference>
<dbReference type="InterPro" id="IPR014818">
    <property type="entry name" value="Phage/plasmid_primase_P4_C"/>
</dbReference>
<evidence type="ECO:0000256" key="3">
    <source>
        <dbReference type="ARBA" id="ARBA00022840"/>
    </source>
</evidence>
<keyword evidence="4" id="KW-0472">Membrane</keyword>
<dbReference type="Pfam" id="PF08706">
    <property type="entry name" value="D5_N"/>
    <property type="match status" value="1"/>
</dbReference>
<dbReference type="STRING" id="1754190.A0A1Y1YMT5"/>
<evidence type="ECO:0000313" key="6">
    <source>
        <dbReference type="EMBL" id="ORX99311.1"/>
    </source>
</evidence>
<sequence length="521" mass="60202">MILVKTKESEITNNYHPIIYLLIILLKQNKDKHTKCYQISKINQSSNQEADYKYDIIDIIYQCMEDYGSMVVDKARLITIKNYYSKSSLTSQIIFNIFIVLYLGYLVFSEDVWYKFSYSRHGWEIISAYDLAKEINMGLLETFFYLDNFISRMDKSKVLRFEDCVYDFTINKPRPGMPKDFCLKSTNYNFHSENKNKVKEVKEFFEDIFVDKELIQYVLKILASTLTYGNKLRAIVFFIGSGRNGKTTLTNMLRLSLGDYAATPNVSLFLGKSVSADKPSPQMVDLNCARVAICEEPDARSIAITGDTKAITGNVGFIKTRTLYKDVQAVSVDLLPIINTNDKLTISNLDNALIDRILVIPFTQRFINKMNISVLSSTQNINNPSIKRANTRWQGSRVQGYAEALIHLLIENYQEDYTSLEIPESVVNATKSFIMRSDHIARFLEKNIVDKNDNHAIPIDELYTVYKNWFKQYVSTRSVFYSLEDFRMDLIKYSIRIKNLSSNSDSDSKKTVESIIGYRFI</sequence>
<evidence type="ECO:0000256" key="4">
    <source>
        <dbReference type="SAM" id="Phobius"/>
    </source>
</evidence>
<dbReference type="NCBIfam" id="TIGR01613">
    <property type="entry name" value="primase_Cterm"/>
    <property type="match status" value="1"/>
</dbReference>
<keyword evidence="4" id="KW-0812">Transmembrane</keyword>
<keyword evidence="4" id="KW-1133">Transmembrane helix</keyword>
<evidence type="ECO:0000256" key="1">
    <source>
        <dbReference type="ARBA" id="ARBA00022741"/>
    </source>
</evidence>
<dbReference type="InterPro" id="IPR006500">
    <property type="entry name" value="Helicase_put_C_phage/plasmid"/>
</dbReference>
<dbReference type="AlphaFoldDB" id="A0A1Y1YMT5"/>